<dbReference type="STRING" id="93064.BRX40_19055"/>
<evidence type="ECO:0000313" key="11">
    <source>
        <dbReference type="Proteomes" id="UP000185161"/>
    </source>
</evidence>
<dbReference type="AlphaFoldDB" id="A0A1L6JEI9"/>
<keyword evidence="8" id="KW-0812">Transmembrane</keyword>
<dbReference type="Gene3D" id="3.30.450.20">
    <property type="entry name" value="PAS domain"/>
    <property type="match status" value="1"/>
</dbReference>
<evidence type="ECO:0000256" key="4">
    <source>
        <dbReference type="ARBA" id="ARBA00022679"/>
    </source>
</evidence>
<protein>
    <recommendedName>
        <fullName evidence="2">histidine kinase</fullName>
        <ecNumber evidence="2">2.7.13.3</ecNumber>
    </recommendedName>
</protein>
<dbReference type="EMBL" id="CP018820">
    <property type="protein sequence ID" value="APR54227.1"/>
    <property type="molecule type" value="Genomic_DNA"/>
</dbReference>
<evidence type="ECO:0000259" key="9">
    <source>
        <dbReference type="PROSITE" id="PS50885"/>
    </source>
</evidence>
<keyword evidence="8" id="KW-0472">Membrane</keyword>
<name>A0A1L6JEI9_9SPHN</name>
<organism evidence="10 11">
    <name type="scientific">Sphingomonas koreensis</name>
    <dbReference type="NCBI Taxonomy" id="93064"/>
    <lineage>
        <taxon>Bacteria</taxon>
        <taxon>Pseudomonadati</taxon>
        <taxon>Pseudomonadota</taxon>
        <taxon>Alphaproteobacteria</taxon>
        <taxon>Sphingomonadales</taxon>
        <taxon>Sphingomonadaceae</taxon>
        <taxon>Sphingomonas</taxon>
    </lineage>
</organism>
<evidence type="ECO:0000256" key="3">
    <source>
        <dbReference type="ARBA" id="ARBA00022553"/>
    </source>
</evidence>
<dbReference type="PANTHER" id="PTHR41523:SF8">
    <property type="entry name" value="ETHYLENE RESPONSE SENSOR PROTEIN"/>
    <property type="match status" value="1"/>
</dbReference>
<evidence type="ECO:0000256" key="6">
    <source>
        <dbReference type="ARBA" id="ARBA00022777"/>
    </source>
</evidence>
<evidence type="ECO:0000256" key="8">
    <source>
        <dbReference type="SAM" id="Phobius"/>
    </source>
</evidence>
<evidence type="ECO:0000256" key="1">
    <source>
        <dbReference type="ARBA" id="ARBA00000085"/>
    </source>
</evidence>
<reference evidence="11" key="1">
    <citation type="submission" date="2016-12" db="EMBL/GenBank/DDBJ databases">
        <title>Whole genome sequencing of Sphingomonas sp. ABOJV.</title>
        <authorList>
            <person name="Conlan S."/>
            <person name="Thomas P.J."/>
            <person name="Mullikin J."/>
            <person name="Palmore T.N."/>
            <person name="Frank K.M."/>
            <person name="Segre J.A."/>
        </authorList>
    </citation>
    <scope>NUCLEOTIDE SEQUENCE [LARGE SCALE GENOMIC DNA]</scope>
    <source>
        <strain evidence="11">ABOJV</strain>
    </source>
</reference>
<dbReference type="KEGG" id="skr:BRX40_19055"/>
<accession>A0A1L6JEI9</accession>
<keyword evidence="6" id="KW-0418">Kinase</keyword>
<dbReference type="PANTHER" id="PTHR41523">
    <property type="entry name" value="TWO-COMPONENT SYSTEM SENSOR PROTEIN"/>
    <property type="match status" value="1"/>
</dbReference>
<evidence type="ECO:0000256" key="5">
    <source>
        <dbReference type="ARBA" id="ARBA00022741"/>
    </source>
</evidence>
<feature type="domain" description="HAMP" evidence="9">
    <location>
        <begin position="262"/>
        <end position="316"/>
    </location>
</feature>
<dbReference type="RefSeq" id="WP_075152659.1">
    <property type="nucleotide sequence ID" value="NZ_CP018820.1"/>
</dbReference>
<keyword evidence="8" id="KW-1133">Transmembrane helix</keyword>
<feature type="transmembrane region" description="Helical" evidence="8">
    <location>
        <begin position="238"/>
        <end position="260"/>
    </location>
</feature>
<dbReference type="GO" id="GO:0004673">
    <property type="term" value="F:protein histidine kinase activity"/>
    <property type="evidence" value="ECO:0007669"/>
    <property type="project" value="UniProtKB-EC"/>
</dbReference>
<sequence>MDGDELTHRARGRPLAAIARMPTGAKVFLILSAGLLPLALIAFFASLQTTRLADQEVRGRLRLASAEAARALRSEIAWELRELRTALPAIEGAPPNCGRLAGVFEPQAMNGVRYALLDADKRLLCGVPIPTAGNQTLARGGTAVHLLPDSGAQVEVTGATGYIARAFFPTQFLAASAEPSGMTRDYGITLASGETALALRRLAASGPLDRREVQRVDLGVQGLSLEMSVGSAPITSSMVIAALSPFLMWLLAAGIAWFVVDRLLIRPLRRLRRTVSAYQPGELIDPEAGSDIPAQEIRELGETFRGLSRTVQAHELDLAEALTRQTKLTREVHHRVKNNLQVIASLINFHARGAKSGEALGAYASIQRRVDALAVVHRHHYAGFEETLGIEIRPVIGELASNLRATAPEDSRIGIVLDVDPWLVSQDNAVAIAFLITEIAELAMNVSSEAQIHIAMKAGPEDAGQAILQIISPALSDTPGFHDLYDNRYGRVIAGLVRQLRSRLDHDAAAGAFALSIAVAGRH</sequence>
<keyword evidence="5" id="KW-0547">Nucleotide-binding</keyword>
<proteinExistence type="predicted"/>
<dbReference type="GO" id="GO:0007165">
    <property type="term" value="P:signal transduction"/>
    <property type="evidence" value="ECO:0007669"/>
    <property type="project" value="InterPro"/>
</dbReference>
<dbReference type="InterPro" id="IPR011495">
    <property type="entry name" value="Sig_transdc_His_kin_sub2_dim/P"/>
</dbReference>
<dbReference type="EC" id="2.7.13.3" evidence="2"/>
<evidence type="ECO:0000256" key="7">
    <source>
        <dbReference type="ARBA" id="ARBA00022840"/>
    </source>
</evidence>
<keyword evidence="3" id="KW-0597">Phosphoprotein</keyword>
<keyword evidence="11" id="KW-1185">Reference proteome</keyword>
<dbReference type="Pfam" id="PF07568">
    <property type="entry name" value="HisKA_2"/>
    <property type="match status" value="1"/>
</dbReference>
<keyword evidence="4" id="KW-0808">Transferase</keyword>
<dbReference type="GeneID" id="44134662"/>
<dbReference type="PROSITE" id="PS50885">
    <property type="entry name" value="HAMP"/>
    <property type="match status" value="1"/>
</dbReference>
<dbReference type="Proteomes" id="UP000185161">
    <property type="component" value="Chromosome"/>
</dbReference>
<keyword evidence="7" id="KW-0067">ATP-binding</keyword>
<evidence type="ECO:0000256" key="2">
    <source>
        <dbReference type="ARBA" id="ARBA00012438"/>
    </source>
</evidence>
<gene>
    <name evidence="10" type="ORF">BRX40_19055</name>
</gene>
<evidence type="ECO:0000313" key="10">
    <source>
        <dbReference type="EMBL" id="APR54227.1"/>
    </source>
</evidence>
<comment type="catalytic activity">
    <reaction evidence="1">
        <text>ATP + protein L-histidine = ADP + protein N-phospho-L-histidine.</text>
        <dbReference type="EC" id="2.7.13.3"/>
    </reaction>
</comment>
<dbReference type="GO" id="GO:0016020">
    <property type="term" value="C:membrane"/>
    <property type="evidence" value="ECO:0007669"/>
    <property type="project" value="InterPro"/>
</dbReference>
<dbReference type="InterPro" id="IPR003660">
    <property type="entry name" value="HAMP_dom"/>
</dbReference>
<feature type="transmembrane region" description="Helical" evidence="8">
    <location>
        <begin position="27"/>
        <end position="47"/>
    </location>
</feature>
<dbReference type="GO" id="GO:0005524">
    <property type="term" value="F:ATP binding"/>
    <property type="evidence" value="ECO:0007669"/>
    <property type="project" value="UniProtKB-KW"/>
</dbReference>